<reference evidence="1" key="2">
    <citation type="submission" date="2019-12" db="EMBL/GenBank/DDBJ databases">
        <authorList>
            <consortium name="NCBI Pathogen Detection Project"/>
        </authorList>
    </citation>
    <scope>NUCLEOTIDE SEQUENCE</scope>
    <source>
        <strain evidence="1">1930</strain>
    </source>
</reference>
<dbReference type="Proteomes" id="UP000856022">
    <property type="component" value="Unassembled WGS sequence"/>
</dbReference>
<dbReference type="AlphaFoldDB" id="A0A8H9JU52"/>
<proteinExistence type="predicted"/>
<dbReference type="RefSeq" id="WP_024700523.1">
    <property type="nucleotide sequence ID" value="NZ_CP187437.1"/>
</dbReference>
<comment type="caution">
    <text evidence="1">The sequence shown here is derived from an EMBL/GenBank/DDBJ whole genome shotgun (WGS) entry which is preliminary data.</text>
</comment>
<accession>A0A8H9JU52</accession>
<protein>
    <submittedName>
        <fullName evidence="1">Uncharacterized protein</fullName>
    </submittedName>
</protein>
<sequence length="122" mass="13684">MARKNNLGCGYQGSHFGAWYEDACCSNGYLWDLDSGGVDDAGNSYLDHGGDIPCPHCNAKQYVKSYLADDLCSAGYESLSHPLSPETIKNPFKKWPSNRRRMGQRYWRAGRREAIKEAMLEG</sequence>
<name>A0A8H9JU52_VIBPH</name>
<dbReference type="EMBL" id="DACQKT010000001">
    <property type="protein sequence ID" value="HAS6675312.1"/>
    <property type="molecule type" value="Genomic_DNA"/>
</dbReference>
<organism evidence="1">
    <name type="scientific">Vibrio parahaemolyticus</name>
    <dbReference type="NCBI Taxonomy" id="670"/>
    <lineage>
        <taxon>Bacteria</taxon>
        <taxon>Pseudomonadati</taxon>
        <taxon>Pseudomonadota</taxon>
        <taxon>Gammaproteobacteria</taxon>
        <taxon>Vibrionales</taxon>
        <taxon>Vibrionaceae</taxon>
        <taxon>Vibrio</taxon>
    </lineage>
</organism>
<gene>
    <name evidence="1" type="ORF">I7278_00650</name>
</gene>
<reference evidence="1" key="1">
    <citation type="journal article" date="2018" name="Genome Biol.">
        <title>SKESA: strategic k-mer extension for scrupulous assemblies.</title>
        <authorList>
            <person name="Souvorov A."/>
            <person name="Agarwala R."/>
            <person name="Lipman D.J."/>
        </authorList>
    </citation>
    <scope>NUCLEOTIDE SEQUENCE</scope>
    <source>
        <strain evidence="1">1930</strain>
    </source>
</reference>
<evidence type="ECO:0000313" key="1">
    <source>
        <dbReference type="EMBL" id="HAS6675312.1"/>
    </source>
</evidence>